<sequence>MTLNSNQKNNRRPLFIFSGYINGRRLMTFRFLKPTTIVPIYNRPASSSLVPFASRSNRNQNRNRTKPSSSTGIPHLRRSSTTTSRRGPPSVTTIHRRPPPIVPVRVILLCTFTWEIFDSYLFQEIRNAT</sequence>
<feature type="compositionally biased region" description="Low complexity" evidence="1">
    <location>
        <begin position="79"/>
        <end position="93"/>
    </location>
</feature>
<comment type="caution">
    <text evidence="2">The sequence shown here is derived from an EMBL/GenBank/DDBJ whole genome shotgun (WGS) entry which is preliminary data.</text>
</comment>
<dbReference type="EMBL" id="MNCJ02000320">
    <property type="protein sequence ID" value="KAF5806387.1"/>
    <property type="molecule type" value="Genomic_DNA"/>
</dbReference>
<accession>A0A9K3J130</accession>
<evidence type="ECO:0000313" key="3">
    <source>
        <dbReference type="Proteomes" id="UP000215914"/>
    </source>
</evidence>
<keyword evidence="3" id="KW-1185">Reference proteome</keyword>
<evidence type="ECO:0000313" key="2">
    <source>
        <dbReference type="EMBL" id="KAF5806387.1"/>
    </source>
</evidence>
<organism evidence="2 3">
    <name type="scientific">Helianthus annuus</name>
    <name type="common">Common sunflower</name>
    <dbReference type="NCBI Taxonomy" id="4232"/>
    <lineage>
        <taxon>Eukaryota</taxon>
        <taxon>Viridiplantae</taxon>
        <taxon>Streptophyta</taxon>
        <taxon>Embryophyta</taxon>
        <taxon>Tracheophyta</taxon>
        <taxon>Spermatophyta</taxon>
        <taxon>Magnoliopsida</taxon>
        <taxon>eudicotyledons</taxon>
        <taxon>Gunneridae</taxon>
        <taxon>Pentapetalae</taxon>
        <taxon>asterids</taxon>
        <taxon>campanulids</taxon>
        <taxon>Asterales</taxon>
        <taxon>Asteraceae</taxon>
        <taxon>Asteroideae</taxon>
        <taxon>Heliantheae alliance</taxon>
        <taxon>Heliantheae</taxon>
        <taxon>Helianthus</taxon>
    </lineage>
</organism>
<reference evidence="2" key="2">
    <citation type="submission" date="2020-06" db="EMBL/GenBank/DDBJ databases">
        <title>Helianthus annuus Genome sequencing and assembly Release 2.</title>
        <authorList>
            <person name="Gouzy J."/>
            <person name="Langlade N."/>
            <person name="Munos S."/>
        </authorList>
    </citation>
    <scope>NUCLEOTIDE SEQUENCE</scope>
    <source>
        <tissue evidence="2">Leaves</tissue>
    </source>
</reference>
<proteinExistence type="predicted"/>
<dbReference type="AlphaFoldDB" id="A0A9K3J130"/>
<evidence type="ECO:0000256" key="1">
    <source>
        <dbReference type="SAM" id="MobiDB-lite"/>
    </source>
</evidence>
<gene>
    <name evidence="2" type="ORF">HanXRQr2_Chr05g0220801</name>
</gene>
<protein>
    <submittedName>
        <fullName evidence="2">Uncharacterized protein</fullName>
    </submittedName>
</protein>
<feature type="region of interest" description="Disordered" evidence="1">
    <location>
        <begin position="48"/>
        <end position="96"/>
    </location>
</feature>
<name>A0A9K3J130_HELAN</name>
<reference evidence="2" key="1">
    <citation type="journal article" date="2017" name="Nature">
        <title>The sunflower genome provides insights into oil metabolism, flowering and Asterid evolution.</title>
        <authorList>
            <person name="Badouin H."/>
            <person name="Gouzy J."/>
            <person name="Grassa C.J."/>
            <person name="Murat F."/>
            <person name="Staton S.E."/>
            <person name="Cottret L."/>
            <person name="Lelandais-Briere C."/>
            <person name="Owens G.L."/>
            <person name="Carrere S."/>
            <person name="Mayjonade B."/>
            <person name="Legrand L."/>
            <person name="Gill N."/>
            <person name="Kane N.C."/>
            <person name="Bowers J.E."/>
            <person name="Hubner S."/>
            <person name="Bellec A."/>
            <person name="Berard A."/>
            <person name="Berges H."/>
            <person name="Blanchet N."/>
            <person name="Boniface M.C."/>
            <person name="Brunel D."/>
            <person name="Catrice O."/>
            <person name="Chaidir N."/>
            <person name="Claudel C."/>
            <person name="Donnadieu C."/>
            <person name="Faraut T."/>
            <person name="Fievet G."/>
            <person name="Helmstetter N."/>
            <person name="King M."/>
            <person name="Knapp S.J."/>
            <person name="Lai Z."/>
            <person name="Le Paslier M.C."/>
            <person name="Lippi Y."/>
            <person name="Lorenzon L."/>
            <person name="Mandel J.R."/>
            <person name="Marage G."/>
            <person name="Marchand G."/>
            <person name="Marquand E."/>
            <person name="Bret-Mestries E."/>
            <person name="Morien E."/>
            <person name="Nambeesan S."/>
            <person name="Nguyen T."/>
            <person name="Pegot-Espagnet P."/>
            <person name="Pouilly N."/>
            <person name="Raftis F."/>
            <person name="Sallet E."/>
            <person name="Schiex T."/>
            <person name="Thomas J."/>
            <person name="Vandecasteele C."/>
            <person name="Vares D."/>
            <person name="Vear F."/>
            <person name="Vautrin S."/>
            <person name="Crespi M."/>
            <person name="Mangin B."/>
            <person name="Burke J.M."/>
            <person name="Salse J."/>
            <person name="Munos S."/>
            <person name="Vincourt P."/>
            <person name="Rieseberg L.H."/>
            <person name="Langlade N.B."/>
        </authorList>
    </citation>
    <scope>NUCLEOTIDE SEQUENCE</scope>
    <source>
        <tissue evidence="2">Leaves</tissue>
    </source>
</reference>
<dbReference type="Proteomes" id="UP000215914">
    <property type="component" value="Unassembled WGS sequence"/>
</dbReference>
<dbReference type="Gramene" id="mRNA:HanXRQr2_Chr05g0220801">
    <property type="protein sequence ID" value="mRNA:HanXRQr2_Chr05g0220801"/>
    <property type="gene ID" value="HanXRQr2_Chr05g0220801"/>
</dbReference>